<protein>
    <submittedName>
        <fullName evidence="7">Patatin-like phospholipase family protein</fullName>
    </submittedName>
</protein>
<dbReference type="Proteomes" id="UP000640489">
    <property type="component" value="Unassembled WGS sequence"/>
</dbReference>
<sequence>MTTAFVLSGGGSLGAVQVGMLQALATHDVRPDLLVGTSAGAVNVAWIAGHGMSPDSLAELADVWTGLRRRDVFPVDPRQVLRGLVGRSAGVASDAALRRLVRAHATIDDLTQARVPTHLVAADLLSGRQVLISSGDVVDGVLASAAIPGILPPVASAGRHLVDGSVALHAGVSQAVDLGATLVYVLPTGAPCALPEPPQSAVGVALHSLTLLIAQRLINEIAGLQGAAEIKVLPPLCPLAVSASDFRHAAELIARARQTSLEWISSGDIDLPAPERFLSLHHHRPEGMQDEPSSAQGRRPRRGTAPARG</sequence>
<dbReference type="InterPro" id="IPR050301">
    <property type="entry name" value="NTE"/>
</dbReference>
<feature type="short sequence motif" description="GXGXXG" evidence="4">
    <location>
        <begin position="9"/>
        <end position="14"/>
    </location>
</feature>
<comment type="caution">
    <text evidence="7">The sequence shown here is derived from an EMBL/GenBank/DDBJ whole genome shotgun (WGS) entry which is preliminary data.</text>
</comment>
<keyword evidence="2 4" id="KW-0442">Lipid degradation</keyword>
<feature type="short sequence motif" description="GXSXG" evidence="4">
    <location>
        <begin position="36"/>
        <end position="40"/>
    </location>
</feature>
<organism evidence="7 8">
    <name type="scientific">Nocardioides islandensis</name>
    <dbReference type="NCBI Taxonomy" id="433663"/>
    <lineage>
        <taxon>Bacteria</taxon>
        <taxon>Bacillati</taxon>
        <taxon>Actinomycetota</taxon>
        <taxon>Actinomycetes</taxon>
        <taxon>Propionibacteriales</taxon>
        <taxon>Nocardioidaceae</taxon>
        <taxon>Nocardioides</taxon>
    </lineage>
</organism>
<dbReference type="InterPro" id="IPR002641">
    <property type="entry name" value="PNPLA_dom"/>
</dbReference>
<feature type="active site" description="Nucleophile" evidence="4">
    <location>
        <position position="38"/>
    </location>
</feature>
<dbReference type="PANTHER" id="PTHR14226:SF57">
    <property type="entry name" value="BLR7027 PROTEIN"/>
    <property type="match status" value="1"/>
</dbReference>
<dbReference type="SUPFAM" id="SSF52151">
    <property type="entry name" value="FabD/lysophospholipase-like"/>
    <property type="match status" value="1"/>
</dbReference>
<evidence type="ECO:0000256" key="1">
    <source>
        <dbReference type="ARBA" id="ARBA00022801"/>
    </source>
</evidence>
<evidence type="ECO:0000313" key="8">
    <source>
        <dbReference type="Proteomes" id="UP000640489"/>
    </source>
</evidence>
<feature type="region of interest" description="Disordered" evidence="5">
    <location>
        <begin position="284"/>
        <end position="309"/>
    </location>
</feature>
<evidence type="ECO:0000313" key="7">
    <source>
        <dbReference type="EMBL" id="MBF4762697.1"/>
    </source>
</evidence>
<keyword evidence="1 4" id="KW-0378">Hydrolase</keyword>
<keyword evidence="3 4" id="KW-0443">Lipid metabolism</keyword>
<evidence type="ECO:0000259" key="6">
    <source>
        <dbReference type="PROSITE" id="PS51635"/>
    </source>
</evidence>
<feature type="domain" description="PNPLA" evidence="6">
    <location>
        <begin position="5"/>
        <end position="176"/>
    </location>
</feature>
<keyword evidence="8" id="KW-1185">Reference proteome</keyword>
<evidence type="ECO:0000256" key="3">
    <source>
        <dbReference type="ARBA" id="ARBA00023098"/>
    </source>
</evidence>
<dbReference type="Pfam" id="PF01734">
    <property type="entry name" value="Patatin"/>
    <property type="match status" value="1"/>
</dbReference>
<dbReference type="EMBL" id="JADKPN010000002">
    <property type="protein sequence ID" value="MBF4762697.1"/>
    <property type="molecule type" value="Genomic_DNA"/>
</dbReference>
<gene>
    <name evidence="7" type="ORF">ISU07_06125</name>
</gene>
<evidence type="ECO:0000256" key="2">
    <source>
        <dbReference type="ARBA" id="ARBA00022963"/>
    </source>
</evidence>
<evidence type="ECO:0000256" key="5">
    <source>
        <dbReference type="SAM" id="MobiDB-lite"/>
    </source>
</evidence>
<dbReference type="Gene3D" id="3.40.1090.10">
    <property type="entry name" value="Cytosolic phospholipase A2 catalytic domain"/>
    <property type="match status" value="2"/>
</dbReference>
<dbReference type="PANTHER" id="PTHR14226">
    <property type="entry name" value="NEUROPATHY TARGET ESTERASE/SWISS CHEESE D.MELANOGASTER"/>
    <property type="match status" value="1"/>
</dbReference>
<dbReference type="InterPro" id="IPR016035">
    <property type="entry name" value="Acyl_Trfase/lysoPLipase"/>
</dbReference>
<feature type="active site" description="Proton acceptor" evidence="4">
    <location>
        <position position="163"/>
    </location>
</feature>
<name>A0A930VDN7_9ACTN</name>
<accession>A0A930VDN7</accession>
<dbReference type="AlphaFoldDB" id="A0A930VDN7"/>
<comment type="caution">
    <text evidence="4">Lacks conserved residue(s) required for the propagation of feature annotation.</text>
</comment>
<dbReference type="GO" id="GO:0016787">
    <property type="term" value="F:hydrolase activity"/>
    <property type="evidence" value="ECO:0007669"/>
    <property type="project" value="UniProtKB-UniRule"/>
</dbReference>
<reference evidence="7" key="1">
    <citation type="submission" date="2020-11" db="EMBL/GenBank/DDBJ databases">
        <title>Nocardioides sp. nov., isolated from Soil of Cynanchum wilfordii Hemsley rhizosphere.</title>
        <authorList>
            <person name="Lee J.-S."/>
            <person name="Suh M.K."/>
            <person name="Kim J.-S."/>
        </authorList>
    </citation>
    <scope>NUCLEOTIDE SEQUENCE</scope>
    <source>
        <strain evidence="7">KCTC 19275</strain>
    </source>
</reference>
<proteinExistence type="predicted"/>
<evidence type="ECO:0000256" key="4">
    <source>
        <dbReference type="PROSITE-ProRule" id="PRU01161"/>
    </source>
</evidence>
<dbReference type="GO" id="GO:0016042">
    <property type="term" value="P:lipid catabolic process"/>
    <property type="evidence" value="ECO:0007669"/>
    <property type="project" value="UniProtKB-UniRule"/>
</dbReference>
<dbReference type="PROSITE" id="PS51635">
    <property type="entry name" value="PNPLA"/>
    <property type="match status" value="1"/>
</dbReference>